<evidence type="ECO:0000313" key="2">
    <source>
        <dbReference type="Proteomes" id="UP000789860"/>
    </source>
</evidence>
<name>A0ACA9NEG6_9GLOM</name>
<sequence length="192" mass="22584">MNSKSSDKLKCVCETATWCRVCNSVHFKKQFDEWTSGNETIDNFIQKIQLEAINDAKILEWVPFKYISSVEPLAKGGYGIVYKAKWELGPISHYDNEIKSWCRSGKTDVVLKYIKNLNNFYEFFQEITAQMTSTKEFGYIIRCYGITKCPGADKYLMITDYKKDGNLEKYLYSNFKRLNWERKLELLYTTIK</sequence>
<proteinExistence type="predicted"/>
<comment type="caution">
    <text evidence="1">The sequence shown here is derived from an EMBL/GenBank/DDBJ whole genome shotgun (WGS) entry which is preliminary data.</text>
</comment>
<gene>
    <name evidence="1" type="ORF">SCALOS_LOCUS8659</name>
</gene>
<accession>A0ACA9NEG6</accession>
<protein>
    <submittedName>
        <fullName evidence="1">4427_t:CDS:1</fullName>
    </submittedName>
</protein>
<dbReference type="Proteomes" id="UP000789860">
    <property type="component" value="Unassembled WGS sequence"/>
</dbReference>
<feature type="non-terminal residue" evidence="1">
    <location>
        <position position="192"/>
    </location>
</feature>
<reference evidence="1" key="1">
    <citation type="submission" date="2021-06" db="EMBL/GenBank/DDBJ databases">
        <authorList>
            <person name="Kallberg Y."/>
            <person name="Tangrot J."/>
            <person name="Rosling A."/>
        </authorList>
    </citation>
    <scope>NUCLEOTIDE SEQUENCE</scope>
    <source>
        <strain evidence="1">AU212A</strain>
    </source>
</reference>
<keyword evidence="2" id="KW-1185">Reference proteome</keyword>
<organism evidence="1 2">
    <name type="scientific">Scutellospora calospora</name>
    <dbReference type="NCBI Taxonomy" id="85575"/>
    <lineage>
        <taxon>Eukaryota</taxon>
        <taxon>Fungi</taxon>
        <taxon>Fungi incertae sedis</taxon>
        <taxon>Mucoromycota</taxon>
        <taxon>Glomeromycotina</taxon>
        <taxon>Glomeromycetes</taxon>
        <taxon>Diversisporales</taxon>
        <taxon>Gigasporaceae</taxon>
        <taxon>Scutellospora</taxon>
    </lineage>
</organism>
<dbReference type="EMBL" id="CAJVPM010023740">
    <property type="protein sequence ID" value="CAG8650846.1"/>
    <property type="molecule type" value="Genomic_DNA"/>
</dbReference>
<evidence type="ECO:0000313" key="1">
    <source>
        <dbReference type="EMBL" id="CAG8650846.1"/>
    </source>
</evidence>